<comment type="catalytic activity">
    <reaction evidence="23">
        <text>1-eicosanoyl-2-(5Z,8Z,11Z,14Z)-eicosatetraenoyl-sn-glycerol + ATP = 1-eicosanoyl-2-(5Z,8Z,11Z,14Z)-eicosatetraenoyl-sn-glycero-3-phosphate + ADP + H(+)</text>
        <dbReference type="Rhea" id="RHEA:40331"/>
        <dbReference type="ChEBI" id="CHEBI:15378"/>
        <dbReference type="ChEBI" id="CHEBI:30616"/>
        <dbReference type="ChEBI" id="CHEBI:77094"/>
        <dbReference type="ChEBI" id="CHEBI:87223"/>
        <dbReference type="ChEBI" id="CHEBI:456216"/>
    </reaction>
    <physiologicalReaction direction="left-to-right" evidence="23">
        <dbReference type="Rhea" id="RHEA:40332"/>
    </physiologicalReaction>
</comment>
<protein>
    <recommendedName>
        <fullName evidence="27">Diacylglycerol kinase</fullName>
        <shortName evidence="27">DAG kinase</shortName>
        <ecNumber evidence="27">2.7.1.107</ecNumber>
    </recommendedName>
</protein>
<comment type="catalytic activity">
    <reaction evidence="24">
        <text>1,2-di-(9Z,12Z-octadecadienoyl)-sn-glycerol + ATP = 1,2-di-(9Z,12Z-octadecadienoyl)-sn-glycero-3-phosphate + ADP + H(+)</text>
        <dbReference type="Rhea" id="RHEA:40355"/>
        <dbReference type="ChEBI" id="CHEBI:15378"/>
        <dbReference type="ChEBI" id="CHEBI:30616"/>
        <dbReference type="ChEBI" id="CHEBI:77127"/>
        <dbReference type="ChEBI" id="CHEBI:77128"/>
        <dbReference type="ChEBI" id="CHEBI:456216"/>
    </reaction>
    <physiologicalReaction direction="left-to-right" evidence="24">
        <dbReference type="Rhea" id="RHEA:40356"/>
    </physiologicalReaction>
</comment>
<keyword evidence="6 27" id="KW-0808">Transferase</keyword>
<dbReference type="Proteomes" id="UP000314986">
    <property type="component" value="Unassembled WGS sequence"/>
</dbReference>
<dbReference type="AlphaFoldDB" id="A0A4W3GV06"/>
<evidence type="ECO:0000256" key="17">
    <source>
        <dbReference type="ARBA" id="ARBA00023136"/>
    </source>
</evidence>
<dbReference type="InterPro" id="IPR046349">
    <property type="entry name" value="C1-like_sf"/>
</dbReference>
<evidence type="ECO:0000256" key="3">
    <source>
        <dbReference type="ARBA" id="ARBA00005175"/>
    </source>
</evidence>
<dbReference type="GO" id="GO:0005737">
    <property type="term" value="C:cytoplasm"/>
    <property type="evidence" value="ECO:0007669"/>
    <property type="project" value="UniProtKB-SubCell"/>
</dbReference>
<dbReference type="PROSITE" id="PS50146">
    <property type="entry name" value="DAGK"/>
    <property type="match status" value="1"/>
</dbReference>
<dbReference type="SMART" id="SM00046">
    <property type="entry name" value="DAGKc"/>
    <property type="match status" value="1"/>
</dbReference>
<dbReference type="CDD" id="cd20801">
    <property type="entry name" value="C1_DGKepsilon_typeIII_rpt1"/>
    <property type="match status" value="1"/>
</dbReference>
<dbReference type="Gene3D" id="3.30.60.20">
    <property type="match status" value="1"/>
</dbReference>
<dbReference type="Gene3D" id="2.60.200.40">
    <property type="match status" value="1"/>
</dbReference>
<dbReference type="InParanoid" id="A0A4W3GV06"/>
<reference evidence="33" key="1">
    <citation type="journal article" date="2006" name="Science">
        <title>Ancient noncoding elements conserved in the human genome.</title>
        <authorList>
            <person name="Venkatesh B."/>
            <person name="Kirkness E.F."/>
            <person name="Loh Y.H."/>
            <person name="Halpern A.L."/>
            <person name="Lee A.P."/>
            <person name="Johnson J."/>
            <person name="Dandona N."/>
            <person name="Viswanathan L.D."/>
            <person name="Tay A."/>
            <person name="Venter J.C."/>
            <person name="Strausberg R.L."/>
            <person name="Brenner S."/>
        </authorList>
    </citation>
    <scope>NUCLEOTIDE SEQUENCE [LARGE SCALE GENOMIC DNA]</scope>
</reference>
<evidence type="ECO:0000256" key="23">
    <source>
        <dbReference type="ARBA" id="ARBA00051725"/>
    </source>
</evidence>
<dbReference type="InterPro" id="IPR016064">
    <property type="entry name" value="NAD/diacylglycerol_kinase_sf"/>
</dbReference>
<evidence type="ECO:0000256" key="19">
    <source>
        <dbReference type="ARBA" id="ARBA00023411"/>
    </source>
</evidence>
<keyword evidence="8" id="KW-0479">Metal-binding</keyword>
<keyword evidence="16" id="KW-0443">Lipid metabolism</keyword>
<dbReference type="InterPro" id="IPR037607">
    <property type="entry name" value="DGK"/>
</dbReference>
<organism evidence="32 33">
    <name type="scientific">Callorhinchus milii</name>
    <name type="common">Ghost shark</name>
    <dbReference type="NCBI Taxonomy" id="7868"/>
    <lineage>
        <taxon>Eukaryota</taxon>
        <taxon>Metazoa</taxon>
        <taxon>Chordata</taxon>
        <taxon>Craniata</taxon>
        <taxon>Vertebrata</taxon>
        <taxon>Chondrichthyes</taxon>
        <taxon>Holocephali</taxon>
        <taxon>Chimaeriformes</taxon>
        <taxon>Callorhinchidae</taxon>
        <taxon>Callorhinchus</taxon>
    </lineage>
</organism>
<evidence type="ECO:0000256" key="12">
    <source>
        <dbReference type="ARBA" id="ARBA00022777"/>
    </source>
</evidence>
<keyword evidence="12 27" id="KW-0418">Kinase</keyword>
<dbReference type="GO" id="GO:0046474">
    <property type="term" value="P:glycerophospholipid biosynthetic process"/>
    <property type="evidence" value="ECO:0007669"/>
    <property type="project" value="UniProtKB-ARBA"/>
</dbReference>
<dbReference type="InterPro" id="IPR001206">
    <property type="entry name" value="Diacylglycerol_kinase_cat_dom"/>
</dbReference>
<comment type="catalytic activity">
    <reaction evidence="19">
        <text>a 1,2-diacyl-sn-glycerol + ATP = a 1,2-diacyl-sn-glycero-3-phosphate + ADP + H(+)</text>
        <dbReference type="Rhea" id="RHEA:10272"/>
        <dbReference type="ChEBI" id="CHEBI:15378"/>
        <dbReference type="ChEBI" id="CHEBI:17815"/>
        <dbReference type="ChEBI" id="CHEBI:30616"/>
        <dbReference type="ChEBI" id="CHEBI:58608"/>
        <dbReference type="ChEBI" id="CHEBI:456216"/>
        <dbReference type="EC" id="2.7.1.107"/>
    </reaction>
    <physiologicalReaction direction="left-to-right" evidence="19">
        <dbReference type="Rhea" id="RHEA:10273"/>
    </physiologicalReaction>
</comment>
<evidence type="ECO:0000256" key="27">
    <source>
        <dbReference type="RuleBase" id="RU361128"/>
    </source>
</evidence>
<evidence type="ECO:0000259" key="30">
    <source>
        <dbReference type="PROSITE" id="PS50081"/>
    </source>
</evidence>
<keyword evidence="33" id="KW-1185">Reference proteome</keyword>
<evidence type="ECO:0000256" key="21">
    <source>
        <dbReference type="ARBA" id="ARBA00050897"/>
    </source>
</evidence>
<evidence type="ECO:0000256" key="11">
    <source>
        <dbReference type="ARBA" id="ARBA00022771"/>
    </source>
</evidence>
<keyword evidence="11" id="KW-0863">Zinc-finger</keyword>
<dbReference type="Ensembl" id="ENSCMIT00000007057.1">
    <property type="protein sequence ID" value="ENSCMIP00000006842.1"/>
    <property type="gene ID" value="ENSCMIG00000003818.1"/>
</dbReference>
<comment type="pathway">
    <text evidence="26">Glycerolipid metabolism.</text>
</comment>
<keyword evidence="17 29" id="KW-0472">Membrane</keyword>
<keyword evidence="7 29" id="KW-0812">Transmembrane</keyword>
<feature type="domain" description="Phorbol-ester/DAG-type" evidence="30">
    <location>
        <begin position="55"/>
        <end position="104"/>
    </location>
</feature>
<evidence type="ECO:0000256" key="15">
    <source>
        <dbReference type="ARBA" id="ARBA00022989"/>
    </source>
</evidence>
<dbReference type="InterPro" id="IPR002219">
    <property type="entry name" value="PKC_DAG/PE"/>
</dbReference>
<dbReference type="CDD" id="cd20853">
    <property type="entry name" value="C1_DGKepsilon_typeIII_rpt2"/>
    <property type="match status" value="1"/>
</dbReference>
<keyword evidence="10 27" id="KW-0547">Nucleotide-binding</keyword>
<evidence type="ECO:0000256" key="7">
    <source>
        <dbReference type="ARBA" id="ARBA00022692"/>
    </source>
</evidence>
<keyword evidence="5" id="KW-0963">Cytoplasm</keyword>
<reference evidence="32" key="4">
    <citation type="submission" date="2025-08" db="UniProtKB">
        <authorList>
            <consortium name="Ensembl"/>
        </authorList>
    </citation>
    <scope>IDENTIFICATION</scope>
</reference>
<evidence type="ECO:0000256" key="18">
    <source>
        <dbReference type="ARBA" id="ARBA00023371"/>
    </source>
</evidence>
<dbReference type="GO" id="GO:0004143">
    <property type="term" value="F:ATP-dependent diacylglycerol kinase activity"/>
    <property type="evidence" value="ECO:0007669"/>
    <property type="project" value="UniProtKB-EC"/>
</dbReference>
<feature type="domain" description="Phorbol-ester/DAG-type" evidence="30">
    <location>
        <begin position="118"/>
        <end position="169"/>
    </location>
</feature>
<reference evidence="33" key="3">
    <citation type="journal article" date="2014" name="Nature">
        <title>Elephant shark genome provides unique insights into gnathostome evolution.</title>
        <authorList>
            <consortium name="International Elephant Shark Genome Sequencing Consortium"/>
            <person name="Venkatesh B."/>
            <person name="Lee A.P."/>
            <person name="Ravi V."/>
            <person name="Maurya A.K."/>
            <person name="Lian M.M."/>
            <person name="Swann J.B."/>
            <person name="Ohta Y."/>
            <person name="Flajnik M.F."/>
            <person name="Sutoh Y."/>
            <person name="Kasahara M."/>
            <person name="Hoon S."/>
            <person name="Gangu V."/>
            <person name="Roy S.W."/>
            <person name="Irimia M."/>
            <person name="Korzh V."/>
            <person name="Kondrychyn I."/>
            <person name="Lim Z.W."/>
            <person name="Tay B.H."/>
            <person name="Tohari S."/>
            <person name="Kong K.W."/>
            <person name="Ho S."/>
            <person name="Lorente-Galdos B."/>
            <person name="Quilez J."/>
            <person name="Marques-Bonet T."/>
            <person name="Raney B.J."/>
            <person name="Ingham P.W."/>
            <person name="Tay A."/>
            <person name="Hillier L.W."/>
            <person name="Minx P."/>
            <person name="Boehm T."/>
            <person name="Wilson R.K."/>
            <person name="Brenner S."/>
            <person name="Warren W.C."/>
        </authorList>
    </citation>
    <scope>NUCLEOTIDE SEQUENCE [LARGE SCALE GENOMIC DNA]</scope>
</reference>
<evidence type="ECO:0000256" key="29">
    <source>
        <dbReference type="SAM" id="Phobius"/>
    </source>
</evidence>
<feature type="domain" description="DAGKc" evidence="31">
    <location>
        <begin position="195"/>
        <end position="338"/>
    </location>
</feature>
<comment type="similarity">
    <text evidence="4 27">Belongs to the eukaryotic diacylglycerol kinase family.</text>
</comment>
<sequence>MAGEPGPDWLWLWPGCGLVLWTLVAVLVPVLLSWWGSARRAQRWAQLRDSARGSRHSWHCTDLFSKPTYCCLCGLPALQGASCLCCGVCVDDTCLSQADRQLKCKEVALVPRPDGSLNHHWVRGNVPLLSLCAVCRLQCGTQPRLCDLRCAWCQQVAHDDCVAALPSRCDLGHFRRVIVPPQYLYLVSRGPMCPEHWTPVLILANSRSGNNMGEGLLGEFRMLLNPIQVVDLSEVPPGKALQLCRLLPPRSVQVLVCGGDGTVGWVLNAIDDMKMKGEEELVPHVAILPLGTGNDLSQTLGWGGGYAGDLSVQDILRVLVGPCLCAWALGVLRVPVGVGGSLSGFWQVLSMNNYFSIGPDALMALNFHQQRQRSPSLFSSRLVNKAVYFFYGTKDCLVQACKDLDQKIELELDGERVQLPRLEGIIILNISYWGGGCRLWEGMGDEPYPQASCDDGLLEVVGVYGSFHCAQIQVKLANPVRLGQAHTVRLVLRSGSMPMQVDGEPWAQGPCTIVITHKTQALMVAHAGEHSDEEDSSHSETEMDPDPSAQCQTLEL</sequence>
<name>A0A4W3GV06_CALMI</name>
<feature type="transmembrane region" description="Helical" evidence="29">
    <location>
        <begin position="12"/>
        <end position="35"/>
    </location>
</feature>
<comment type="subcellular location">
    <subcellularLocation>
        <location evidence="2">Cytoplasm</location>
    </subcellularLocation>
    <subcellularLocation>
        <location evidence="1">Membrane</location>
        <topology evidence="1">Single-pass membrane protein</topology>
    </subcellularLocation>
</comment>
<evidence type="ECO:0000256" key="2">
    <source>
        <dbReference type="ARBA" id="ARBA00004496"/>
    </source>
</evidence>
<dbReference type="OMA" id="MQPDCER"/>
<dbReference type="UniPathway" id="UPA00230"/>
<evidence type="ECO:0000256" key="10">
    <source>
        <dbReference type="ARBA" id="ARBA00022741"/>
    </source>
</evidence>
<evidence type="ECO:0000256" key="28">
    <source>
        <dbReference type="SAM" id="MobiDB-lite"/>
    </source>
</evidence>
<dbReference type="SUPFAM" id="SSF57889">
    <property type="entry name" value="Cysteine-rich domain"/>
    <property type="match status" value="1"/>
</dbReference>
<evidence type="ECO:0000256" key="14">
    <source>
        <dbReference type="ARBA" id="ARBA00022840"/>
    </source>
</evidence>
<comment type="catalytic activity">
    <reaction evidence="21">
        <text>1-hexadecanoyl-2-(5Z,8Z,11Z,14Z-eicosatetraenoyl)-sn-glycerol + ATP = 1-hexadecanoyl-2-(5Z,8Z,11Z,14Z-eicosatetraenoyl)-sn-glycero-3-phosphate + ADP + H(+)</text>
        <dbReference type="Rhea" id="RHEA:40335"/>
        <dbReference type="ChEBI" id="CHEBI:15378"/>
        <dbReference type="ChEBI" id="CHEBI:30616"/>
        <dbReference type="ChEBI" id="CHEBI:72864"/>
        <dbReference type="ChEBI" id="CHEBI:77096"/>
        <dbReference type="ChEBI" id="CHEBI:456216"/>
    </reaction>
    <physiologicalReaction direction="left-to-right" evidence="21">
        <dbReference type="Rhea" id="RHEA:40336"/>
    </physiologicalReaction>
</comment>
<evidence type="ECO:0000256" key="1">
    <source>
        <dbReference type="ARBA" id="ARBA00004167"/>
    </source>
</evidence>
<comment type="catalytic activity">
    <reaction evidence="20">
        <text>1,2-di-(5Z,8Z,11Z,14Z)-eicosatetraenoyl-sn-glycerol + ATP = 1,2-di-(5Z,8Z,11Z,14Z)-eicosatetraenoyl-sn-glycero-3-phosphate + ADP + H(+)</text>
        <dbReference type="Rhea" id="RHEA:40351"/>
        <dbReference type="ChEBI" id="CHEBI:15378"/>
        <dbReference type="ChEBI" id="CHEBI:30616"/>
        <dbReference type="ChEBI" id="CHEBI:77125"/>
        <dbReference type="ChEBI" id="CHEBI:77126"/>
        <dbReference type="ChEBI" id="CHEBI:456216"/>
    </reaction>
    <physiologicalReaction direction="left-to-right" evidence="20">
        <dbReference type="Rhea" id="RHEA:40352"/>
    </physiologicalReaction>
</comment>
<dbReference type="SMART" id="SM00045">
    <property type="entry name" value="DAGKa"/>
    <property type="match status" value="1"/>
</dbReference>
<dbReference type="GO" id="GO:0016020">
    <property type="term" value="C:membrane"/>
    <property type="evidence" value="ECO:0007669"/>
    <property type="project" value="UniProtKB-SubCell"/>
</dbReference>
<dbReference type="Pfam" id="PF00781">
    <property type="entry name" value="DAGK_cat"/>
    <property type="match status" value="1"/>
</dbReference>
<dbReference type="STRING" id="7868.ENSCMIP00000006842"/>
<evidence type="ECO:0000256" key="24">
    <source>
        <dbReference type="ARBA" id="ARBA00052317"/>
    </source>
</evidence>
<evidence type="ECO:0000256" key="16">
    <source>
        <dbReference type="ARBA" id="ARBA00023098"/>
    </source>
</evidence>
<dbReference type="Gene3D" id="3.40.50.10330">
    <property type="entry name" value="Probable inorganic polyphosphate/atp-NAD kinase, domain 1"/>
    <property type="match status" value="1"/>
</dbReference>
<dbReference type="GO" id="GO:0008270">
    <property type="term" value="F:zinc ion binding"/>
    <property type="evidence" value="ECO:0007669"/>
    <property type="project" value="UniProtKB-KW"/>
</dbReference>
<evidence type="ECO:0000259" key="31">
    <source>
        <dbReference type="PROSITE" id="PS50146"/>
    </source>
</evidence>
<keyword evidence="14 27" id="KW-0067">ATP-binding</keyword>
<dbReference type="GeneTree" id="ENSGT00940000158604"/>
<dbReference type="PANTHER" id="PTHR11255:SF118">
    <property type="entry name" value="DIACYLGLYCEROL KINASE EPSILON"/>
    <property type="match status" value="1"/>
</dbReference>
<dbReference type="SMART" id="SM00109">
    <property type="entry name" value="C1"/>
    <property type="match status" value="2"/>
</dbReference>
<dbReference type="GO" id="GO:0005524">
    <property type="term" value="F:ATP binding"/>
    <property type="evidence" value="ECO:0007669"/>
    <property type="project" value="UniProtKB-KW"/>
</dbReference>
<evidence type="ECO:0000313" key="33">
    <source>
        <dbReference type="Proteomes" id="UP000314986"/>
    </source>
</evidence>
<evidence type="ECO:0000256" key="25">
    <source>
        <dbReference type="ARBA" id="ARBA00053625"/>
    </source>
</evidence>
<reference evidence="33" key="2">
    <citation type="journal article" date="2007" name="PLoS Biol.">
        <title>Survey sequencing and comparative analysis of the elephant shark (Callorhinchus milii) genome.</title>
        <authorList>
            <person name="Venkatesh B."/>
            <person name="Kirkness E.F."/>
            <person name="Loh Y.H."/>
            <person name="Halpern A.L."/>
            <person name="Lee A.P."/>
            <person name="Johnson J."/>
            <person name="Dandona N."/>
            <person name="Viswanathan L.D."/>
            <person name="Tay A."/>
            <person name="Venter J.C."/>
            <person name="Strausberg R.L."/>
            <person name="Brenner S."/>
        </authorList>
    </citation>
    <scope>NUCLEOTIDE SEQUENCE [LARGE SCALE GENOMIC DNA]</scope>
</reference>
<comment type="catalytic activity">
    <reaction evidence="22">
        <text>1-octadecanoyl-2-(9Z,12Z)-octadecadienoyl-sn-glycerol + ATP = 1-octadecanoyl-2-(9Z,12Z-octadecadienoyl)-sn-glycero-3-phosphate + ADP + H(+)</text>
        <dbReference type="Rhea" id="RHEA:40339"/>
        <dbReference type="ChEBI" id="CHEBI:15378"/>
        <dbReference type="ChEBI" id="CHEBI:30616"/>
        <dbReference type="ChEBI" id="CHEBI:77097"/>
        <dbReference type="ChEBI" id="CHEBI:77098"/>
        <dbReference type="ChEBI" id="CHEBI:456216"/>
    </reaction>
    <physiologicalReaction direction="left-to-right" evidence="22">
        <dbReference type="Rhea" id="RHEA:40340"/>
    </physiologicalReaction>
</comment>
<proteinExistence type="inferred from homology"/>
<reference evidence="32" key="5">
    <citation type="submission" date="2025-09" db="UniProtKB">
        <authorList>
            <consortium name="Ensembl"/>
        </authorList>
    </citation>
    <scope>IDENTIFICATION</scope>
</reference>
<evidence type="ECO:0000256" key="8">
    <source>
        <dbReference type="ARBA" id="ARBA00022723"/>
    </source>
</evidence>
<comment type="catalytic activity">
    <reaction evidence="18">
        <text>1,2-di-(9Z-octadecenoyl)-sn-glycerol + ATP = 1,2-di-(9Z-octadecenoyl)-sn-glycero-3-phosphate + ADP + H(+)</text>
        <dbReference type="Rhea" id="RHEA:40327"/>
        <dbReference type="ChEBI" id="CHEBI:15378"/>
        <dbReference type="ChEBI" id="CHEBI:30616"/>
        <dbReference type="ChEBI" id="CHEBI:52333"/>
        <dbReference type="ChEBI" id="CHEBI:74546"/>
        <dbReference type="ChEBI" id="CHEBI:456216"/>
    </reaction>
    <physiologicalReaction direction="left-to-right" evidence="18">
        <dbReference type="Rhea" id="RHEA:40328"/>
    </physiologicalReaction>
</comment>
<dbReference type="FunFam" id="3.30.60.20:FF:000002">
    <property type="entry name" value="Diacylglycerol kinase"/>
    <property type="match status" value="1"/>
</dbReference>
<accession>A0A4W3GV06</accession>
<dbReference type="Pfam" id="PF00609">
    <property type="entry name" value="DAGK_acc"/>
    <property type="match status" value="1"/>
</dbReference>
<dbReference type="PANTHER" id="PTHR11255">
    <property type="entry name" value="DIACYLGLYCEROL KINASE"/>
    <property type="match status" value="1"/>
</dbReference>
<evidence type="ECO:0000256" key="4">
    <source>
        <dbReference type="ARBA" id="ARBA00009280"/>
    </source>
</evidence>
<keyword evidence="15 29" id="KW-1133">Transmembrane helix</keyword>
<feature type="region of interest" description="Disordered" evidence="28">
    <location>
        <begin position="526"/>
        <end position="556"/>
    </location>
</feature>
<dbReference type="Pfam" id="PF00130">
    <property type="entry name" value="C1_1"/>
    <property type="match status" value="1"/>
</dbReference>
<comment type="function">
    <text evidence="25">Membrane-bound diacylglycerol kinase that converts diacylglycerol/DAG into phosphatidic acid/phosphatidate/PA and regulates the respective levels of these two bioactive lipids. Thereby, acts as a central switch between the signaling pathways activated by these second messengers with different cellular targets and opposite effects in numerous biological processes. Also plays an important role in the biosynthesis of complex lipids. Displays specificity for diacylglycerol substrates with an arachidonoyl acyl chain at the sn-2 position, with the highest activity toward 1-octadecanoyl-2-(5Z,8Z,11Z,14Z-eicosatetraenoyl)-sn-glycerol the main diacylglycerol intermediate within the phosphatidylinositol turnover cycle. Can also phosphorylate diacylglycerol substrates with a linoleoyl acyl chain at the sn-2 position but much less efficiently.</text>
</comment>
<evidence type="ECO:0000256" key="9">
    <source>
        <dbReference type="ARBA" id="ARBA00022737"/>
    </source>
</evidence>
<dbReference type="PROSITE" id="PS50081">
    <property type="entry name" value="ZF_DAG_PE_2"/>
    <property type="match status" value="2"/>
</dbReference>
<evidence type="ECO:0000256" key="20">
    <source>
        <dbReference type="ARBA" id="ARBA00050690"/>
    </source>
</evidence>
<keyword evidence="13" id="KW-0862">Zinc</keyword>
<dbReference type="FunFam" id="3.40.50.10330:FF:000007">
    <property type="entry name" value="Diacylglycerol kinase"/>
    <property type="match status" value="1"/>
</dbReference>
<dbReference type="SUPFAM" id="SSF111331">
    <property type="entry name" value="NAD kinase/diacylglycerol kinase-like"/>
    <property type="match status" value="1"/>
</dbReference>
<comment type="pathway">
    <text evidence="3">Lipid metabolism; glycerolipid metabolism.</text>
</comment>
<evidence type="ECO:0000256" key="26">
    <source>
        <dbReference type="ARBA" id="ARBA00060536"/>
    </source>
</evidence>
<evidence type="ECO:0000256" key="13">
    <source>
        <dbReference type="ARBA" id="ARBA00022833"/>
    </source>
</evidence>
<dbReference type="InterPro" id="IPR017438">
    <property type="entry name" value="ATP-NAD_kinase_N"/>
</dbReference>
<dbReference type="FunFam" id="2.60.200.40:FF:000005">
    <property type="entry name" value="Diacylglycerol kinase"/>
    <property type="match status" value="1"/>
</dbReference>
<keyword evidence="9" id="KW-0677">Repeat</keyword>
<dbReference type="InterPro" id="IPR000756">
    <property type="entry name" value="Diacylglycerol_kin_accessory"/>
</dbReference>
<dbReference type="PROSITE" id="PS00479">
    <property type="entry name" value="ZF_DAG_PE_1"/>
    <property type="match status" value="1"/>
</dbReference>
<dbReference type="EC" id="2.7.1.107" evidence="27"/>
<dbReference type="GO" id="GO:0007200">
    <property type="term" value="P:phospholipase C-activating G protein-coupled receptor signaling pathway"/>
    <property type="evidence" value="ECO:0007669"/>
    <property type="project" value="InterPro"/>
</dbReference>
<evidence type="ECO:0000313" key="32">
    <source>
        <dbReference type="Ensembl" id="ENSCMIP00000006842.1"/>
    </source>
</evidence>
<evidence type="ECO:0000256" key="6">
    <source>
        <dbReference type="ARBA" id="ARBA00022679"/>
    </source>
</evidence>
<evidence type="ECO:0000256" key="5">
    <source>
        <dbReference type="ARBA" id="ARBA00022490"/>
    </source>
</evidence>
<evidence type="ECO:0000256" key="22">
    <source>
        <dbReference type="ARBA" id="ARBA00051629"/>
    </source>
</evidence>